<proteinExistence type="predicted"/>
<organism evidence="2 3">
    <name type="scientific">Halteria grandinella</name>
    <dbReference type="NCBI Taxonomy" id="5974"/>
    <lineage>
        <taxon>Eukaryota</taxon>
        <taxon>Sar</taxon>
        <taxon>Alveolata</taxon>
        <taxon>Ciliophora</taxon>
        <taxon>Intramacronucleata</taxon>
        <taxon>Spirotrichea</taxon>
        <taxon>Stichotrichia</taxon>
        <taxon>Sporadotrichida</taxon>
        <taxon>Halteriidae</taxon>
        <taxon>Halteria</taxon>
    </lineage>
</organism>
<dbReference type="Proteomes" id="UP000785679">
    <property type="component" value="Unassembled WGS sequence"/>
</dbReference>
<sequence>MQQQDSVLNKKYIIGAARALFAFVFLFEGISQIFINSNGYAMALNDKMHNINADLHYHGFAFLSPLHYDCMRGVTKWYGDDKPSLYLIAVVLNYLYGWTVLVAGIAQFFFEDNGDQRLSYFSQRRRTLSLQVLFIAYFCNLFMHFPWTDTGKYREKEILICLLNLIMMAGILMMVAHKSNNDDRQHRKRR</sequence>
<dbReference type="EMBL" id="RRYP01014857">
    <property type="protein sequence ID" value="TNV75770.1"/>
    <property type="molecule type" value="Genomic_DNA"/>
</dbReference>
<evidence type="ECO:0000313" key="2">
    <source>
        <dbReference type="EMBL" id="TNV75770.1"/>
    </source>
</evidence>
<reference evidence="2" key="1">
    <citation type="submission" date="2019-06" db="EMBL/GenBank/DDBJ databases">
        <authorList>
            <person name="Zheng W."/>
        </authorList>
    </citation>
    <scope>NUCLEOTIDE SEQUENCE</scope>
    <source>
        <strain evidence="2">QDHG01</strain>
    </source>
</reference>
<gene>
    <name evidence="2" type="ORF">FGO68_gene3779</name>
</gene>
<keyword evidence="3" id="KW-1185">Reference proteome</keyword>
<name>A0A8J8SYY9_HALGN</name>
<feature type="transmembrane region" description="Helical" evidence="1">
    <location>
        <begin position="127"/>
        <end position="145"/>
    </location>
</feature>
<feature type="transmembrane region" description="Helical" evidence="1">
    <location>
        <begin position="157"/>
        <end position="177"/>
    </location>
</feature>
<dbReference type="AlphaFoldDB" id="A0A8J8SYY9"/>
<evidence type="ECO:0000256" key="1">
    <source>
        <dbReference type="SAM" id="Phobius"/>
    </source>
</evidence>
<feature type="transmembrane region" description="Helical" evidence="1">
    <location>
        <begin position="12"/>
        <end position="35"/>
    </location>
</feature>
<comment type="caution">
    <text evidence="2">The sequence shown here is derived from an EMBL/GenBank/DDBJ whole genome shotgun (WGS) entry which is preliminary data.</text>
</comment>
<accession>A0A8J8SYY9</accession>
<keyword evidence="1" id="KW-1133">Transmembrane helix</keyword>
<protein>
    <submittedName>
        <fullName evidence="2">Uncharacterized protein</fullName>
    </submittedName>
</protein>
<feature type="transmembrane region" description="Helical" evidence="1">
    <location>
        <begin position="85"/>
        <end position="106"/>
    </location>
</feature>
<keyword evidence="1" id="KW-0812">Transmembrane</keyword>
<keyword evidence="1" id="KW-0472">Membrane</keyword>
<evidence type="ECO:0000313" key="3">
    <source>
        <dbReference type="Proteomes" id="UP000785679"/>
    </source>
</evidence>